<feature type="compositionally biased region" description="Basic and acidic residues" evidence="1">
    <location>
        <begin position="89"/>
        <end position="101"/>
    </location>
</feature>
<feature type="region of interest" description="Disordered" evidence="1">
    <location>
        <begin position="89"/>
        <end position="109"/>
    </location>
</feature>
<dbReference type="EMBL" id="GECZ01015770">
    <property type="protein sequence ID" value="JAS53999.1"/>
    <property type="molecule type" value="Transcribed_RNA"/>
</dbReference>
<gene>
    <name evidence="2" type="ORF">g.4885</name>
</gene>
<feature type="non-terminal residue" evidence="2">
    <location>
        <position position="328"/>
    </location>
</feature>
<reference evidence="2" key="1">
    <citation type="submission" date="2015-11" db="EMBL/GenBank/DDBJ databases">
        <title>De novo transcriptome assembly of four potential Pierce s Disease insect vectors from Arizona vineyards.</title>
        <authorList>
            <person name="Tassone E.E."/>
        </authorList>
    </citation>
    <scope>NUCLEOTIDE SEQUENCE</scope>
</reference>
<organism evidence="2">
    <name type="scientific">Cuerna arida</name>
    <dbReference type="NCBI Taxonomy" id="1464854"/>
    <lineage>
        <taxon>Eukaryota</taxon>
        <taxon>Metazoa</taxon>
        <taxon>Ecdysozoa</taxon>
        <taxon>Arthropoda</taxon>
        <taxon>Hexapoda</taxon>
        <taxon>Insecta</taxon>
        <taxon>Pterygota</taxon>
        <taxon>Neoptera</taxon>
        <taxon>Paraneoptera</taxon>
        <taxon>Hemiptera</taxon>
        <taxon>Auchenorrhyncha</taxon>
        <taxon>Membracoidea</taxon>
        <taxon>Cicadellidae</taxon>
        <taxon>Cicadellinae</taxon>
        <taxon>Proconiini</taxon>
        <taxon>Cuerna</taxon>
    </lineage>
</organism>
<accession>A0A1B6FV18</accession>
<proteinExistence type="predicted"/>
<evidence type="ECO:0000313" key="2">
    <source>
        <dbReference type="EMBL" id="JAS53999.1"/>
    </source>
</evidence>
<evidence type="ECO:0000256" key="1">
    <source>
        <dbReference type="SAM" id="MobiDB-lite"/>
    </source>
</evidence>
<protein>
    <submittedName>
        <fullName evidence="2">Uncharacterized protein</fullName>
    </submittedName>
</protein>
<dbReference type="AlphaFoldDB" id="A0A1B6FV18"/>
<sequence>MDSLVMEDHIKYEAEESEQLSDHVWEEVIIEDGDVPAWTQDVEMEDDASADVTMESTASESTVSSAVAVNPMTGEVKATSETIETLEKSELEPQAEPHIEPDPEPELEPMQPIVTSVTSLAKPMAKIVNLNNFKLLPRGSFVNIGNKKMKLVTLTGDKKLIAGKVVTVTNADNKVITGKVVSLGTEKKMIPAKVVSVSGSNNTVSGGIINNKVVPAKVVSIANSKLKPISAGNNKEVTIYITGLAGDKVQIRDSGQLTTKLQIGNKVHVVQKEVAETDTWKSDHIDACLPLDPSVEESEMITPDTEAAEGHFLLEGAQNFDGVNLTCH</sequence>
<name>A0A1B6FV18_9HEMI</name>